<organism evidence="2 3">
    <name type="scientific">Deinococcus maricopensis (strain DSM 21211 / LMG 22137 / NRRL B-23946 / LB-34)</name>
    <dbReference type="NCBI Taxonomy" id="709986"/>
    <lineage>
        <taxon>Bacteria</taxon>
        <taxon>Thermotogati</taxon>
        <taxon>Deinococcota</taxon>
        <taxon>Deinococci</taxon>
        <taxon>Deinococcales</taxon>
        <taxon>Deinococcaceae</taxon>
        <taxon>Deinococcus</taxon>
    </lineage>
</organism>
<dbReference type="STRING" id="709986.Deima_2502"/>
<keyword evidence="3" id="KW-1185">Reference proteome</keyword>
<evidence type="ECO:0000313" key="2">
    <source>
        <dbReference type="EMBL" id="ADV68137.1"/>
    </source>
</evidence>
<dbReference type="PANTHER" id="PTHR34821:SF2">
    <property type="entry name" value="INNER MEMBRANE PROTEIN YDCZ"/>
    <property type="match status" value="1"/>
</dbReference>
<dbReference type="HOGENOM" id="CLU_068878_1_1_0"/>
<feature type="transmembrane region" description="Helical" evidence="1">
    <location>
        <begin position="40"/>
        <end position="61"/>
    </location>
</feature>
<dbReference type="eggNOG" id="COG3238">
    <property type="taxonomic scope" value="Bacteria"/>
</dbReference>
<feature type="transmembrane region" description="Helical" evidence="1">
    <location>
        <begin position="98"/>
        <end position="122"/>
    </location>
</feature>
<dbReference type="EMBL" id="CP002454">
    <property type="protein sequence ID" value="ADV68137.1"/>
    <property type="molecule type" value="Genomic_DNA"/>
</dbReference>
<dbReference type="GO" id="GO:0005886">
    <property type="term" value="C:plasma membrane"/>
    <property type="evidence" value="ECO:0007669"/>
    <property type="project" value="TreeGrafter"/>
</dbReference>
<dbReference type="Proteomes" id="UP000008635">
    <property type="component" value="Chromosome"/>
</dbReference>
<keyword evidence="1" id="KW-1133">Transmembrane helix</keyword>
<dbReference type="KEGG" id="dmr:Deima_2502"/>
<feature type="transmembrane region" description="Helical" evidence="1">
    <location>
        <begin position="134"/>
        <end position="150"/>
    </location>
</feature>
<gene>
    <name evidence="2" type="ordered locus">Deima_2502</name>
</gene>
<accession>E8UAP8</accession>
<dbReference type="Pfam" id="PF04657">
    <property type="entry name" value="DMT_YdcZ"/>
    <property type="match status" value="1"/>
</dbReference>
<evidence type="ECO:0000256" key="1">
    <source>
        <dbReference type="SAM" id="Phobius"/>
    </source>
</evidence>
<sequence length="151" mass="15580" precursor="true">MKVNTAPWLALAVAAGLLLPAQFAVNAALARTNGSAPLTAFTSYVIGTLTLAVMIALTPAARAHLTRLRSAPAWTLTGGLLGSAYVLGSVVLTRELGAGLAVTLVIAAQTLMSVLLDHFGALGLERRPLNPTRLLVVALILIAVVLRALSH</sequence>
<keyword evidence="1" id="KW-0472">Membrane</keyword>
<dbReference type="OrthoDB" id="73733at2"/>
<name>E8UAP8_DEIML</name>
<dbReference type="PANTHER" id="PTHR34821">
    <property type="entry name" value="INNER MEMBRANE PROTEIN YDCZ"/>
    <property type="match status" value="1"/>
</dbReference>
<proteinExistence type="predicted"/>
<protein>
    <recommendedName>
        <fullName evidence="4">EamA domain-containing protein</fullName>
    </recommendedName>
</protein>
<dbReference type="RefSeq" id="WP_013557642.1">
    <property type="nucleotide sequence ID" value="NC_014958.1"/>
</dbReference>
<evidence type="ECO:0000313" key="3">
    <source>
        <dbReference type="Proteomes" id="UP000008635"/>
    </source>
</evidence>
<reference evidence="3" key="2">
    <citation type="submission" date="2011-01" db="EMBL/GenBank/DDBJ databases">
        <title>The complete genome of Deinococcus maricopensis DSM 21211.</title>
        <authorList>
            <consortium name="US DOE Joint Genome Institute (JGI-PGF)"/>
            <person name="Lucas S."/>
            <person name="Copeland A."/>
            <person name="Lapidus A."/>
            <person name="Goodwin L."/>
            <person name="Pitluck S."/>
            <person name="Kyrpides N."/>
            <person name="Mavromatis K."/>
            <person name="Pagani I."/>
            <person name="Ivanova N."/>
            <person name="Ovchinnikova G."/>
            <person name="Zeytun A."/>
            <person name="Detter J.C."/>
            <person name="Han C."/>
            <person name="Land M."/>
            <person name="Hauser L."/>
            <person name="Markowitz V."/>
            <person name="Cheng J.-F."/>
            <person name="Hugenholtz P."/>
            <person name="Woyke T."/>
            <person name="Wu D."/>
            <person name="Pukall R."/>
            <person name="Gehrich-Schroeter G."/>
            <person name="Brambilla E."/>
            <person name="Klenk H.-P."/>
            <person name="Eisen J.A."/>
        </authorList>
    </citation>
    <scope>NUCLEOTIDE SEQUENCE [LARGE SCALE GENOMIC DNA]</scope>
    <source>
        <strain evidence="3">DSM 21211 / LMG 22137 / NRRL B-23946 / LB-34</strain>
    </source>
</reference>
<feature type="transmembrane region" description="Helical" evidence="1">
    <location>
        <begin position="73"/>
        <end position="92"/>
    </location>
</feature>
<dbReference type="AlphaFoldDB" id="E8UAP8"/>
<reference evidence="2 3" key="1">
    <citation type="journal article" date="2011" name="Stand. Genomic Sci.">
        <title>Complete genome sequence of Deinococcus maricopensis type strain (LB-34).</title>
        <authorList>
            <person name="Pukall R."/>
            <person name="Zeytun A."/>
            <person name="Lucas S."/>
            <person name="Lapidus A."/>
            <person name="Hammon N."/>
            <person name="Deshpande S."/>
            <person name="Nolan M."/>
            <person name="Cheng J.F."/>
            <person name="Pitluck S."/>
            <person name="Liolios K."/>
            <person name="Pagani I."/>
            <person name="Mikhailova N."/>
            <person name="Ivanova N."/>
            <person name="Mavromatis K."/>
            <person name="Pati A."/>
            <person name="Tapia R."/>
            <person name="Han C."/>
            <person name="Goodwin L."/>
            <person name="Chen A."/>
            <person name="Palaniappan K."/>
            <person name="Land M."/>
            <person name="Hauser L."/>
            <person name="Chang Y.J."/>
            <person name="Jeffries C.D."/>
            <person name="Brambilla E.M."/>
            <person name="Rohde M."/>
            <person name="Goker M."/>
            <person name="Detter J.C."/>
            <person name="Woyke T."/>
            <person name="Bristow J."/>
            <person name="Eisen J.A."/>
            <person name="Markowitz V."/>
            <person name="Hugenholtz P."/>
            <person name="Kyrpides N.C."/>
            <person name="Klenk H.P."/>
        </authorList>
    </citation>
    <scope>NUCLEOTIDE SEQUENCE [LARGE SCALE GENOMIC DNA]</scope>
    <source>
        <strain evidence="3">DSM 21211 / LMG 22137 / NRRL B-23946 / LB-34</strain>
    </source>
</reference>
<dbReference type="InterPro" id="IPR006750">
    <property type="entry name" value="YdcZ"/>
</dbReference>
<keyword evidence="1" id="KW-0812">Transmembrane</keyword>
<evidence type="ECO:0008006" key="4">
    <source>
        <dbReference type="Google" id="ProtNLM"/>
    </source>
</evidence>